<dbReference type="GeneID" id="56475619"/>
<dbReference type="PROSITE" id="PS51819">
    <property type="entry name" value="VOC"/>
    <property type="match status" value="1"/>
</dbReference>
<feature type="domain" description="VOC" evidence="1">
    <location>
        <begin position="2"/>
        <end position="112"/>
    </location>
</feature>
<dbReference type="AlphaFoldDB" id="A0A223EMJ9"/>
<dbReference type="InterPro" id="IPR004360">
    <property type="entry name" value="Glyas_Fos-R_dOase_dom"/>
</dbReference>
<dbReference type="InterPro" id="IPR029068">
    <property type="entry name" value="Glyas_Bleomycin-R_OHBP_Dase"/>
</dbReference>
<dbReference type="PANTHER" id="PTHR36113">
    <property type="entry name" value="LYASE, PUTATIVE-RELATED-RELATED"/>
    <property type="match status" value="1"/>
</dbReference>
<organism evidence="2 3">
    <name type="scientific">Peribacillus simplex NBRC 15720 = DSM 1321</name>
    <dbReference type="NCBI Taxonomy" id="1349754"/>
    <lineage>
        <taxon>Bacteria</taxon>
        <taxon>Bacillati</taxon>
        <taxon>Bacillota</taxon>
        <taxon>Bacilli</taxon>
        <taxon>Bacillales</taxon>
        <taxon>Bacillaceae</taxon>
        <taxon>Peribacillus</taxon>
    </lineage>
</organism>
<evidence type="ECO:0000259" key="1">
    <source>
        <dbReference type="PROSITE" id="PS51819"/>
    </source>
</evidence>
<dbReference type="RefSeq" id="WP_063233316.1">
    <property type="nucleotide sequence ID" value="NZ_BCVO01000008.1"/>
</dbReference>
<evidence type="ECO:0000313" key="3">
    <source>
        <dbReference type="Proteomes" id="UP000214618"/>
    </source>
</evidence>
<dbReference type="Proteomes" id="UP000214618">
    <property type="component" value="Chromosome"/>
</dbReference>
<dbReference type="InterPro" id="IPR037523">
    <property type="entry name" value="VOC_core"/>
</dbReference>
<gene>
    <name evidence="2" type="ORF">BS1321_22840</name>
</gene>
<dbReference type="InterPro" id="IPR051332">
    <property type="entry name" value="Fosfomycin_Res_Enzymes"/>
</dbReference>
<sequence length="112" mass="12716">MKINHINLTVNDVTASREFLERYFGLSCAGSRGDGFAAMKDDDGSILTLMKGSDVQYPKTFHVGFIQENEEQVNRINQRLKDDGFMVKPPKHLHRYTFYVEAPGGFNVEVLC</sequence>
<name>A0A223EMJ9_9BACI</name>
<proteinExistence type="predicted"/>
<dbReference type="SUPFAM" id="SSF54593">
    <property type="entry name" value="Glyoxalase/Bleomycin resistance protein/Dihydroxybiphenyl dioxygenase"/>
    <property type="match status" value="1"/>
</dbReference>
<reference evidence="2 3" key="1">
    <citation type="submission" date="2016-10" db="EMBL/GenBank/DDBJ databases">
        <title>The whole genome sequencing and assembly of Bacillus simplex DSM 1321 strain.</title>
        <authorList>
            <person name="Park M.-K."/>
            <person name="Lee Y.-J."/>
            <person name="Yi H."/>
            <person name="Bahn Y.-S."/>
            <person name="Kim J.F."/>
            <person name="Lee D.-W."/>
        </authorList>
    </citation>
    <scope>NUCLEOTIDE SEQUENCE [LARGE SCALE GENOMIC DNA]</scope>
    <source>
        <strain evidence="2 3">DSM 1321</strain>
    </source>
</reference>
<accession>A0A223EMJ9</accession>
<dbReference type="EMBL" id="CP017704">
    <property type="protein sequence ID" value="ASS96502.1"/>
    <property type="molecule type" value="Genomic_DNA"/>
</dbReference>
<protein>
    <submittedName>
        <fullName evidence="2">Glyoxalase</fullName>
    </submittedName>
</protein>
<dbReference type="CDD" id="cd06587">
    <property type="entry name" value="VOC"/>
    <property type="match status" value="1"/>
</dbReference>
<dbReference type="PANTHER" id="PTHR36113:SF3">
    <property type="entry name" value="SLL5075 PROTEIN"/>
    <property type="match status" value="1"/>
</dbReference>
<dbReference type="Gene3D" id="3.10.180.10">
    <property type="entry name" value="2,3-Dihydroxybiphenyl 1,2-Dioxygenase, domain 1"/>
    <property type="match status" value="1"/>
</dbReference>
<dbReference type="Pfam" id="PF00903">
    <property type="entry name" value="Glyoxalase"/>
    <property type="match status" value="1"/>
</dbReference>
<evidence type="ECO:0000313" key="2">
    <source>
        <dbReference type="EMBL" id="ASS96502.1"/>
    </source>
</evidence>
<dbReference type="OrthoDB" id="1270449at2"/>